<dbReference type="AlphaFoldDB" id="A0A7V8CC06"/>
<protein>
    <submittedName>
        <fullName evidence="1">Uncharacterized protein</fullName>
    </submittedName>
</protein>
<gene>
    <name evidence="1" type="ORF">F9K92_11425</name>
</gene>
<dbReference type="PROSITE" id="PS00099">
    <property type="entry name" value="THIOLASE_3"/>
    <property type="match status" value="1"/>
</dbReference>
<dbReference type="GO" id="GO:0016747">
    <property type="term" value="F:acyltransferase activity, transferring groups other than amino-acyl groups"/>
    <property type="evidence" value="ECO:0007669"/>
    <property type="project" value="InterPro"/>
</dbReference>
<dbReference type="InterPro" id="IPR043733">
    <property type="entry name" value="DUF5677"/>
</dbReference>
<dbReference type="Proteomes" id="UP000449004">
    <property type="component" value="Unassembled WGS sequence"/>
</dbReference>
<organism evidence="1 2">
    <name type="scientific">Stenotrophomonas rhizophila</name>
    <dbReference type="NCBI Taxonomy" id="216778"/>
    <lineage>
        <taxon>Bacteria</taxon>
        <taxon>Pseudomonadati</taxon>
        <taxon>Pseudomonadota</taxon>
        <taxon>Gammaproteobacteria</taxon>
        <taxon>Lysobacterales</taxon>
        <taxon>Lysobacteraceae</taxon>
        <taxon>Stenotrophomonas</taxon>
    </lineage>
</organism>
<proteinExistence type="predicted"/>
<dbReference type="EMBL" id="WELC01000013">
    <property type="protein sequence ID" value="KAB7630087.1"/>
    <property type="molecule type" value="Genomic_DNA"/>
</dbReference>
<comment type="caution">
    <text evidence="1">The sequence shown here is derived from an EMBL/GenBank/DDBJ whole genome shotgun (WGS) entry which is preliminary data.</text>
</comment>
<dbReference type="Pfam" id="PF18928">
    <property type="entry name" value="DUF5677"/>
    <property type="match status" value="1"/>
</dbReference>
<evidence type="ECO:0000313" key="1">
    <source>
        <dbReference type="EMBL" id="KAB7630087.1"/>
    </source>
</evidence>
<dbReference type="InterPro" id="IPR020610">
    <property type="entry name" value="Thiolase_AS"/>
</dbReference>
<reference evidence="1 2" key="1">
    <citation type="submission" date="2019-10" db="EMBL/GenBank/DDBJ databases">
        <title>Halotolerant bacteria associated to Saharan-endemic halophytes Stipa tenacissima L. and Atriplex halimus L mitigate salt stress and promote growth of tomato plants.</title>
        <authorList>
            <person name="Dif G."/>
        </authorList>
    </citation>
    <scope>NUCLEOTIDE SEQUENCE [LARGE SCALE GENOMIC DNA]</scope>
    <source>
        <strain evidence="1 2">IS26</strain>
    </source>
</reference>
<evidence type="ECO:0000313" key="2">
    <source>
        <dbReference type="Proteomes" id="UP000449004"/>
    </source>
</evidence>
<accession>A0A7V8CC06</accession>
<dbReference type="RefSeq" id="WP_152152915.1">
    <property type="nucleotide sequence ID" value="NZ_WELC01000013.1"/>
</dbReference>
<sequence length="278" mass="31366">MDVQQQVLDLASQSVSAAHSFIGEMRPPLSPPGRPQCALFLTIAEQYEATVHLIVVGMPTHAAMHVRGMQEAFADLRLLGRDDDHVRRMRYNQLDGAKRMYERMLESEFLPDIHKIDPAEALRDMQREHAPLHEEFKKKRMTQIEAFVRAELTDLISPYTLFCSFAHNDLGALALRHQGETGMTHRSPPRLDDTFAFTYVAMSVLFRAALDLEKIVYLPEGRFDHHMSGLRRLLDQVTALSPYNDVEHSNQESRPKAATSVCVGMGQGVGNLARATSK</sequence>
<name>A0A7V8CC06_9GAMM</name>